<feature type="region of interest" description="Disordered" evidence="1">
    <location>
        <begin position="17"/>
        <end position="48"/>
    </location>
</feature>
<dbReference type="RefSeq" id="WP_179262919.1">
    <property type="nucleotide sequence ID" value="NZ_CP058601.1"/>
</dbReference>
<reference evidence="2 3" key="1">
    <citation type="submission" date="2020-07" db="EMBL/GenBank/DDBJ databases">
        <authorList>
            <person name="Cui H."/>
        </authorList>
    </citation>
    <scope>NUCLEOTIDE SEQUENCE [LARGE SCALE GENOMIC DNA]</scope>
    <source>
        <strain evidence="2 3">YPL8</strain>
    </source>
</reference>
<evidence type="ECO:0000313" key="3">
    <source>
        <dbReference type="Proteomes" id="UP000509241"/>
    </source>
</evidence>
<dbReference type="PROSITE" id="PS51257">
    <property type="entry name" value="PROKAR_LIPOPROTEIN"/>
    <property type="match status" value="1"/>
</dbReference>
<protein>
    <submittedName>
        <fullName evidence="2">Uncharacterized protein</fullName>
    </submittedName>
</protein>
<accession>A0A7D5GJ42</accession>
<sequence>MLRTFGVASAGLLAGCSETSDSPSGASGSGGGGGNTDGGDGGGDATWKPFEFDRPVTYTYDVYSPDDGAGTLVWDVTDVTDDGATVTVRYDTTETQFETTVTGTKDDLQSELLMTPAGPFIVTTIFSPTMAQYEGRSLTVGNEWSYSSSDGSMRFEVTERQSYAGVDCFASVTEIDGQTVHEGCFSPELELAPHTAYYDEDGDRTYEMTLVSVEE</sequence>
<dbReference type="Proteomes" id="UP000509241">
    <property type="component" value="Chromosome"/>
</dbReference>
<dbReference type="EMBL" id="CP058601">
    <property type="protein sequence ID" value="QLG50428.1"/>
    <property type="molecule type" value="Genomic_DNA"/>
</dbReference>
<dbReference type="KEGG" id="haly:HYG82_17025"/>
<dbReference type="GeneID" id="56035030"/>
<evidence type="ECO:0000256" key="1">
    <source>
        <dbReference type="SAM" id="MobiDB-lite"/>
    </source>
</evidence>
<name>A0A7D5GJ42_9EURY</name>
<gene>
    <name evidence="2" type="ORF">HYG82_17025</name>
</gene>
<dbReference type="AlphaFoldDB" id="A0A7D5GJ42"/>
<organism evidence="2 3">
    <name type="scientific">Natrinema halophilum</name>
    <dbReference type="NCBI Taxonomy" id="1699371"/>
    <lineage>
        <taxon>Archaea</taxon>
        <taxon>Methanobacteriati</taxon>
        <taxon>Methanobacteriota</taxon>
        <taxon>Stenosarchaea group</taxon>
        <taxon>Halobacteria</taxon>
        <taxon>Halobacteriales</taxon>
        <taxon>Natrialbaceae</taxon>
        <taxon>Natrinema</taxon>
    </lineage>
</organism>
<evidence type="ECO:0000313" key="2">
    <source>
        <dbReference type="EMBL" id="QLG50428.1"/>
    </source>
</evidence>
<dbReference type="OrthoDB" id="198495at2157"/>
<feature type="compositionally biased region" description="Gly residues" evidence="1">
    <location>
        <begin position="27"/>
        <end position="44"/>
    </location>
</feature>
<proteinExistence type="predicted"/>
<keyword evidence="3" id="KW-1185">Reference proteome</keyword>